<protein>
    <recommendedName>
        <fullName evidence="8">Cell division protein DivIB</fullName>
    </recommendedName>
</protein>
<keyword evidence="12" id="KW-1185">Reference proteome</keyword>
<dbReference type="STRING" id="1123308.GCA_000380085_00379"/>
<evidence type="ECO:0000256" key="9">
    <source>
        <dbReference type="SAM" id="MobiDB-lite"/>
    </source>
</evidence>
<comment type="function">
    <text evidence="8">Cell division protein that may be involved in stabilizing or promoting the assembly of the division complex.</text>
</comment>
<evidence type="ECO:0000313" key="12">
    <source>
        <dbReference type="Proteomes" id="UP000215185"/>
    </source>
</evidence>
<evidence type="ECO:0000256" key="6">
    <source>
        <dbReference type="ARBA" id="ARBA00023136"/>
    </source>
</evidence>
<dbReference type="PANTHER" id="PTHR37820:SF1">
    <property type="entry name" value="CELL DIVISION PROTEIN FTSQ"/>
    <property type="match status" value="1"/>
</dbReference>
<dbReference type="PROSITE" id="PS51779">
    <property type="entry name" value="POTRA"/>
    <property type="match status" value="1"/>
</dbReference>
<accession>A0A239SME8</accession>
<evidence type="ECO:0000256" key="3">
    <source>
        <dbReference type="ARBA" id="ARBA00022618"/>
    </source>
</evidence>
<evidence type="ECO:0000259" key="10">
    <source>
        <dbReference type="PROSITE" id="PS51779"/>
    </source>
</evidence>
<feature type="domain" description="POTRA" evidence="10">
    <location>
        <begin position="229"/>
        <end position="300"/>
    </location>
</feature>
<dbReference type="AlphaFoldDB" id="A0A239SME8"/>
<gene>
    <name evidence="8 11" type="primary">divIB</name>
    <name evidence="11" type="ORF">SAMEA4412692_00047</name>
</gene>
<dbReference type="HAMAP" id="MF_00912">
    <property type="entry name" value="DivIB"/>
    <property type="match status" value="1"/>
</dbReference>
<dbReference type="Gene3D" id="3.40.50.10960">
    <property type="match status" value="1"/>
</dbReference>
<dbReference type="InterPro" id="IPR050487">
    <property type="entry name" value="FtsQ_DivIB"/>
</dbReference>
<dbReference type="GO" id="GO:0005886">
    <property type="term" value="C:plasma membrane"/>
    <property type="evidence" value="ECO:0007669"/>
    <property type="project" value="UniProtKB-SubCell"/>
</dbReference>
<dbReference type="EMBL" id="LT906439">
    <property type="protein sequence ID" value="SNU86028.1"/>
    <property type="molecule type" value="Genomic_DNA"/>
</dbReference>
<evidence type="ECO:0000256" key="5">
    <source>
        <dbReference type="ARBA" id="ARBA00022989"/>
    </source>
</evidence>
<keyword evidence="2 8" id="KW-1003">Cell membrane</keyword>
<comment type="subcellular location">
    <subcellularLocation>
        <location evidence="8">Cell membrane</location>
        <topology evidence="8">Single-pass type II membrane protein</topology>
    </subcellularLocation>
    <subcellularLocation>
        <location evidence="1">Membrane</location>
    </subcellularLocation>
    <text evidence="8">Localizes to the division septum.</text>
</comment>
<feature type="transmembrane region" description="Helical" evidence="8">
    <location>
        <begin position="204"/>
        <end position="225"/>
    </location>
</feature>
<comment type="similarity">
    <text evidence="8">Belongs to the FtsQ/DivIB family. DivIB subfamily.</text>
</comment>
<feature type="compositionally biased region" description="Acidic residues" evidence="9">
    <location>
        <begin position="117"/>
        <end position="169"/>
    </location>
</feature>
<dbReference type="InterPro" id="IPR034746">
    <property type="entry name" value="POTRA"/>
</dbReference>
<dbReference type="GO" id="GO:0032153">
    <property type="term" value="C:cell division site"/>
    <property type="evidence" value="ECO:0007669"/>
    <property type="project" value="UniProtKB-UniRule"/>
</dbReference>
<feature type="region of interest" description="Disordered" evidence="9">
    <location>
        <begin position="49"/>
        <end position="194"/>
    </location>
</feature>
<dbReference type="OrthoDB" id="1819027at2"/>
<dbReference type="InterPro" id="IPR013685">
    <property type="entry name" value="POTRA_FtsQ_type"/>
</dbReference>
<dbReference type="Gene3D" id="3.10.20.310">
    <property type="entry name" value="membrane protein fhac"/>
    <property type="match status" value="1"/>
</dbReference>
<evidence type="ECO:0000256" key="2">
    <source>
        <dbReference type="ARBA" id="ARBA00022475"/>
    </source>
</evidence>
<sequence>MSEKETPKELLEEAEQETSKAIDLVEWLRKNNAYLERRAKEKAIRQETIQLISDDNQDISDAEQRDSESTELAGLEEEEIVHLANDNLENAETSEPEGANIPESEADKETLEQALEVNEDLTSEEELPEEDMENASDVEESSESEEEEEKESNEEDSQAPEEGAEESTEETQTVLPESESYLSELTDNSSKRPRARLSVSHKHLIRLITLFFVTLTTILVTGYLVSPWSKLKNVTVEGQGQVSAEDVLANTGIRKADYTLTTFLNQNQIAKTLEKQLVWVKDAQVSYQFPIDFKITVEEHQVVGYVKDGTVYYPVLSSGVTLDTAVAVENLPDPYLLFDMTDLSQVKAFVANLSQLGAASPLSRIVTVKAAPTTASADLLALETVEGHTVYVPLSEVAEKMAYYEKVVRNLSVPSYIDMEAGIFTYAK</sequence>
<dbReference type="KEGG" id="smen:SAMEA4412692_0047"/>
<keyword evidence="4 8" id="KW-0812">Transmembrane</keyword>
<evidence type="ECO:0000256" key="7">
    <source>
        <dbReference type="ARBA" id="ARBA00023306"/>
    </source>
</evidence>
<dbReference type="Proteomes" id="UP000215185">
    <property type="component" value="Chromosome 1"/>
</dbReference>
<dbReference type="RefSeq" id="WP_018372943.1">
    <property type="nucleotide sequence ID" value="NZ_LT906439.1"/>
</dbReference>
<keyword evidence="3 8" id="KW-0132">Cell division</keyword>
<evidence type="ECO:0000256" key="1">
    <source>
        <dbReference type="ARBA" id="ARBA00004370"/>
    </source>
</evidence>
<reference evidence="11 12" key="1">
    <citation type="submission" date="2017-06" db="EMBL/GenBank/DDBJ databases">
        <authorList>
            <consortium name="Pathogen Informatics"/>
        </authorList>
    </citation>
    <scope>NUCLEOTIDE SEQUENCE [LARGE SCALE GENOMIC DNA]</scope>
    <source>
        <strain evidence="11 12">NCTC13788</strain>
    </source>
</reference>
<dbReference type="InterPro" id="IPR026580">
    <property type="entry name" value="DivIB"/>
</dbReference>
<dbReference type="eggNOG" id="COG1589">
    <property type="taxonomic scope" value="Bacteria"/>
</dbReference>
<organism evidence="11 12">
    <name type="scientific">Streptococcus merionis</name>
    <dbReference type="NCBI Taxonomy" id="400065"/>
    <lineage>
        <taxon>Bacteria</taxon>
        <taxon>Bacillati</taxon>
        <taxon>Bacillota</taxon>
        <taxon>Bacilli</taxon>
        <taxon>Lactobacillales</taxon>
        <taxon>Streptococcaceae</taxon>
        <taxon>Streptococcus</taxon>
    </lineage>
</organism>
<evidence type="ECO:0000313" key="11">
    <source>
        <dbReference type="EMBL" id="SNU86028.1"/>
    </source>
</evidence>
<proteinExistence type="inferred from homology"/>
<evidence type="ECO:0000256" key="4">
    <source>
        <dbReference type="ARBA" id="ARBA00022692"/>
    </source>
</evidence>
<dbReference type="PANTHER" id="PTHR37820">
    <property type="entry name" value="CELL DIVISION PROTEIN DIVIB"/>
    <property type="match status" value="1"/>
</dbReference>
<evidence type="ECO:0000256" key="8">
    <source>
        <dbReference type="HAMAP-Rule" id="MF_00912"/>
    </source>
</evidence>
<keyword evidence="5 8" id="KW-1133">Transmembrane helix</keyword>
<keyword evidence="6 8" id="KW-0472">Membrane</keyword>
<keyword evidence="7 8" id="KW-0131">Cell cycle</keyword>
<name>A0A239SME8_9STRE</name>
<dbReference type="Pfam" id="PF08478">
    <property type="entry name" value="POTRA_1"/>
    <property type="match status" value="1"/>
</dbReference>
<dbReference type="GO" id="GO:0043093">
    <property type="term" value="P:FtsZ-dependent cytokinesis"/>
    <property type="evidence" value="ECO:0007669"/>
    <property type="project" value="UniProtKB-UniRule"/>
</dbReference>